<evidence type="ECO:0000256" key="5">
    <source>
        <dbReference type="ARBA" id="ARBA00022729"/>
    </source>
</evidence>
<dbReference type="AlphaFoldDB" id="A0A1E3PLU1"/>
<evidence type="ECO:0000256" key="6">
    <source>
        <dbReference type="ARBA" id="ARBA00022989"/>
    </source>
</evidence>
<protein>
    <recommendedName>
        <fullName evidence="9">Transmembrane 9 superfamily member</fullName>
    </recommendedName>
</protein>
<keyword evidence="11" id="KW-1185">Reference proteome</keyword>
<feature type="transmembrane region" description="Helical" evidence="9">
    <location>
        <begin position="362"/>
        <end position="381"/>
    </location>
</feature>
<comment type="similarity">
    <text evidence="3 9">Belongs to the nonaspanin (TM9SF) (TC 9.A.2) family.</text>
</comment>
<proteinExistence type="inferred from homology"/>
<keyword evidence="7" id="KW-0333">Golgi apparatus</keyword>
<dbReference type="GO" id="GO:0072657">
    <property type="term" value="P:protein localization to membrane"/>
    <property type="evidence" value="ECO:0007669"/>
    <property type="project" value="TreeGrafter"/>
</dbReference>
<feature type="transmembrane region" description="Helical" evidence="9">
    <location>
        <begin position="514"/>
        <end position="538"/>
    </location>
</feature>
<keyword evidence="5" id="KW-0732">Signal</keyword>
<evidence type="ECO:0000256" key="3">
    <source>
        <dbReference type="ARBA" id="ARBA00005227"/>
    </source>
</evidence>
<evidence type="ECO:0000256" key="1">
    <source>
        <dbReference type="ARBA" id="ARBA00004141"/>
    </source>
</evidence>
<dbReference type="PANTHER" id="PTHR10766">
    <property type="entry name" value="TRANSMEMBRANE 9 SUPERFAMILY PROTEIN"/>
    <property type="match status" value="1"/>
</dbReference>
<feature type="transmembrane region" description="Helical" evidence="9">
    <location>
        <begin position="254"/>
        <end position="276"/>
    </location>
</feature>
<dbReference type="Pfam" id="PF02990">
    <property type="entry name" value="EMP70"/>
    <property type="match status" value="1"/>
</dbReference>
<feature type="transmembrane region" description="Helical" evidence="9">
    <location>
        <begin position="324"/>
        <end position="350"/>
    </location>
</feature>
<dbReference type="GO" id="GO:0005794">
    <property type="term" value="C:Golgi apparatus"/>
    <property type="evidence" value="ECO:0007669"/>
    <property type="project" value="UniProtKB-SubCell"/>
</dbReference>
<feature type="transmembrane region" description="Helical" evidence="9">
    <location>
        <begin position="587"/>
        <end position="615"/>
    </location>
</feature>
<feature type="transmembrane region" description="Helical" evidence="9">
    <location>
        <begin position="550"/>
        <end position="575"/>
    </location>
</feature>
<reference evidence="10 11" key="1">
    <citation type="journal article" date="2016" name="Proc. Natl. Acad. Sci. U.S.A.">
        <title>Comparative genomics of biotechnologically important yeasts.</title>
        <authorList>
            <person name="Riley R."/>
            <person name="Haridas S."/>
            <person name="Wolfe K.H."/>
            <person name="Lopes M.R."/>
            <person name="Hittinger C.T."/>
            <person name="Goeker M."/>
            <person name="Salamov A.A."/>
            <person name="Wisecaver J.H."/>
            <person name="Long T.M."/>
            <person name="Calvey C.H."/>
            <person name="Aerts A.L."/>
            <person name="Barry K.W."/>
            <person name="Choi C."/>
            <person name="Clum A."/>
            <person name="Coughlan A.Y."/>
            <person name="Deshpande S."/>
            <person name="Douglass A.P."/>
            <person name="Hanson S.J."/>
            <person name="Klenk H.-P."/>
            <person name="LaButti K.M."/>
            <person name="Lapidus A."/>
            <person name="Lindquist E.A."/>
            <person name="Lipzen A.M."/>
            <person name="Meier-Kolthoff J.P."/>
            <person name="Ohm R.A."/>
            <person name="Otillar R.P."/>
            <person name="Pangilinan J.L."/>
            <person name="Peng Y."/>
            <person name="Rokas A."/>
            <person name="Rosa C.A."/>
            <person name="Scheuner C."/>
            <person name="Sibirny A.A."/>
            <person name="Slot J.C."/>
            <person name="Stielow J.B."/>
            <person name="Sun H."/>
            <person name="Kurtzman C.P."/>
            <person name="Blackwell M."/>
            <person name="Grigoriev I.V."/>
            <person name="Jeffries T.W."/>
        </authorList>
    </citation>
    <scope>NUCLEOTIDE SEQUENCE [LARGE SCALE GENOMIC DNA]</scope>
    <source>
        <strain evidence="10 11">DSM 6958</strain>
    </source>
</reference>
<gene>
    <name evidence="10" type="ORF">NADFUDRAFT_73624</name>
</gene>
<dbReference type="Proteomes" id="UP000095009">
    <property type="component" value="Unassembled WGS sequence"/>
</dbReference>
<feature type="transmembrane region" description="Helical" evidence="9">
    <location>
        <begin position="428"/>
        <end position="451"/>
    </location>
</feature>
<dbReference type="STRING" id="857566.A0A1E3PLU1"/>
<keyword evidence="6 9" id="KW-1133">Transmembrane helix</keyword>
<keyword evidence="4 9" id="KW-0812">Transmembrane</keyword>
<evidence type="ECO:0000256" key="2">
    <source>
        <dbReference type="ARBA" id="ARBA00004555"/>
    </source>
</evidence>
<evidence type="ECO:0000256" key="9">
    <source>
        <dbReference type="RuleBase" id="RU363079"/>
    </source>
</evidence>
<organism evidence="10 11">
    <name type="scientific">Nadsonia fulvescens var. elongata DSM 6958</name>
    <dbReference type="NCBI Taxonomy" id="857566"/>
    <lineage>
        <taxon>Eukaryota</taxon>
        <taxon>Fungi</taxon>
        <taxon>Dikarya</taxon>
        <taxon>Ascomycota</taxon>
        <taxon>Saccharomycotina</taxon>
        <taxon>Dipodascomycetes</taxon>
        <taxon>Dipodascales</taxon>
        <taxon>Dipodascales incertae sedis</taxon>
        <taxon>Nadsonia</taxon>
    </lineage>
</organism>
<evidence type="ECO:0000256" key="8">
    <source>
        <dbReference type="ARBA" id="ARBA00023136"/>
    </source>
</evidence>
<dbReference type="InterPro" id="IPR004240">
    <property type="entry name" value="EMP70"/>
</dbReference>
<evidence type="ECO:0000313" key="10">
    <source>
        <dbReference type="EMBL" id="ODQ66399.1"/>
    </source>
</evidence>
<name>A0A1E3PLU1_9ASCO</name>
<comment type="subcellular location">
    <subcellularLocation>
        <location evidence="2">Golgi apparatus</location>
    </subcellularLocation>
    <subcellularLocation>
        <location evidence="1">Membrane</location>
        <topology evidence="1">Multi-pass membrane protein</topology>
    </subcellularLocation>
</comment>
<keyword evidence="8 9" id="KW-0472">Membrane</keyword>
<evidence type="ECO:0000256" key="7">
    <source>
        <dbReference type="ARBA" id="ARBA00023034"/>
    </source>
</evidence>
<feature type="transmembrane region" description="Helical" evidence="9">
    <location>
        <begin position="477"/>
        <end position="502"/>
    </location>
</feature>
<dbReference type="PANTHER" id="PTHR10766:SF55">
    <property type="entry name" value="TRANSMEMBRANE 9 SUPERFAMILY MEMBER 4"/>
    <property type="match status" value="1"/>
</dbReference>
<evidence type="ECO:0000313" key="11">
    <source>
        <dbReference type="Proteomes" id="UP000095009"/>
    </source>
</evidence>
<feature type="transmembrane region" description="Helical" evidence="9">
    <location>
        <begin position="393"/>
        <end position="416"/>
    </location>
</feature>
<dbReference type="GO" id="GO:0016020">
    <property type="term" value="C:membrane"/>
    <property type="evidence" value="ECO:0007669"/>
    <property type="project" value="UniProtKB-SubCell"/>
</dbReference>
<accession>A0A1E3PLU1</accession>
<evidence type="ECO:0000256" key="4">
    <source>
        <dbReference type="ARBA" id="ARBA00022692"/>
    </source>
</evidence>
<dbReference type="OrthoDB" id="1666796at2759"/>
<dbReference type="EMBL" id="KV454408">
    <property type="protein sequence ID" value="ODQ66399.1"/>
    <property type="molecule type" value="Genomic_DNA"/>
</dbReference>
<sequence>MLVRALIIATILANFCNGFYIPGWSKTLYKISDKVPLLVNKITSDATQLPYAYKDLPFVCELKGSKKGIPLNLGQTLRGDRTWQSDYILEFGIEKESQVLCTKQVKNEGLRKADELIRANYVVEWFVDNLPGATTFVSTDRTQIHYAAGFPLGFVSEDNQAYLNNHVTLIIRYRNSTVNANEYSIVGFEVYPKSLASSSAGTATETPFIIDPELETSVIPFSYTVYWKENRNVNWANRWSLYFTETSASLKIHWFSIINSLCLTAFLTLVTAVVIIKTLNRDIESYNKNIEGEIEGDKNLNLETTGWKLVHADVFRPPVHTSSLASLIGSGVQVFLVVSTLIGLSCVGILNPSYRGGLETYAIALFSLAGIVSGYVSARVYKNLNGNTWLKNAMYTAILVPSIIFGLVLILNMFVWSQSSSNALPFGTITALAALWCLIATPLVIIGAYFGEKKGNTLLKKFKVSANPRPIPRQPRFLRLFSMILVCGMIPFAVIFIELRFILKNIWHDKSGYYYIYGFLALVFIMSLTTVFETAIVSTYMQLNHENYHWWWRSLLIGSGSAVWVFMYSVFYVYFKLDIDGFVSYVLFFGYSLIGSILYGLITASAGFIASYCFVRQIYGNIKVD</sequence>